<dbReference type="SUPFAM" id="SSF46785">
    <property type="entry name" value="Winged helix' DNA-binding domain"/>
    <property type="match status" value="1"/>
</dbReference>
<evidence type="ECO:0000256" key="2">
    <source>
        <dbReference type="ARBA" id="ARBA00023125"/>
    </source>
</evidence>
<dbReference type="InterPro" id="IPR050313">
    <property type="entry name" value="Carb_Metab_HTH_regulators"/>
</dbReference>
<dbReference type="PRINTS" id="PR00037">
    <property type="entry name" value="HTHLACR"/>
</dbReference>
<dbReference type="InterPro" id="IPR018356">
    <property type="entry name" value="Tscrpt_reg_HTH_DeoR_CS"/>
</dbReference>
<dbReference type="Pfam" id="PF00455">
    <property type="entry name" value="DeoRC"/>
    <property type="match status" value="1"/>
</dbReference>
<dbReference type="Gene3D" id="1.10.10.10">
    <property type="entry name" value="Winged helix-like DNA-binding domain superfamily/Winged helix DNA-binding domain"/>
    <property type="match status" value="1"/>
</dbReference>
<dbReference type="InterPro" id="IPR001034">
    <property type="entry name" value="DeoR_HTH"/>
</dbReference>
<organism evidence="5 6">
    <name type="scientific">Hungatella hathewayi WAL-18680</name>
    <dbReference type="NCBI Taxonomy" id="742737"/>
    <lineage>
        <taxon>Bacteria</taxon>
        <taxon>Bacillati</taxon>
        <taxon>Bacillota</taxon>
        <taxon>Clostridia</taxon>
        <taxon>Lachnospirales</taxon>
        <taxon>Lachnospiraceae</taxon>
        <taxon>Hungatella</taxon>
    </lineage>
</organism>
<dbReference type="PROSITE" id="PS00894">
    <property type="entry name" value="HTH_DEOR_1"/>
    <property type="match status" value="1"/>
</dbReference>
<sequence>MSKRTRMKQIENLLVLQGFVDVQSLSHSLQVSDMTIRRDLAELVAQGKATRTHGGALLPTEHYIDGNNISARSLLHISEKKAIAREAVKHLHSGDNIFVDDSSTVFCMLDYLPHNIQLIVTTNSLKTALAFSEFPNIDAFCLGGAVSKATSSVTGPYTMDLLGDMYFKTAFLGFPSITPDGIITTSSSHELSIKRLLIKQSENTIILMDSSKIKPPRFMKLGTLEEFSLIITDSNAPQDFIDYCTDHSIKLSIV</sequence>
<dbReference type="AlphaFoldDB" id="G5IMS2"/>
<evidence type="ECO:0000256" key="1">
    <source>
        <dbReference type="ARBA" id="ARBA00023015"/>
    </source>
</evidence>
<keyword evidence="3" id="KW-0804">Transcription</keyword>
<dbReference type="PATRIC" id="fig|742737.3.peg.4788"/>
<evidence type="ECO:0000256" key="3">
    <source>
        <dbReference type="ARBA" id="ARBA00023163"/>
    </source>
</evidence>
<dbReference type="PANTHER" id="PTHR30363:SF44">
    <property type="entry name" value="AGA OPERON TRANSCRIPTIONAL REPRESSOR-RELATED"/>
    <property type="match status" value="1"/>
</dbReference>
<comment type="caution">
    <text evidence="5">The sequence shown here is derived from an EMBL/GenBank/DDBJ whole genome shotgun (WGS) entry which is preliminary data.</text>
</comment>
<reference evidence="5 6" key="1">
    <citation type="submission" date="2011-08" db="EMBL/GenBank/DDBJ databases">
        <title>The Genome Sequence of Clostridium hathewayi WAL-18680.</title>
        <authorList>
            <consortium name="The Broad Institute Genome Sequencing Platform"/>
            <person name="Earl A."/>
            <person name="Ward D."/>
            <person name="Feldgarden M."/>
            <person name="Gevers D."/>
            <person name="Finegold S.M."/>
            <person name="Summanen P.H."/>
            <person name="Molitoris D.R."/>
            <person name="Song M."/>
            <person name="Daigneault M."/>
            <person name="Allen-Vercoe E."/>
            <person name="Young S.K."/>
            <person name="Zeng Q."/>
            <person name="Gargeya S."/>
            <person name="Fitzgerald M."/>
            <person name="Haas B."/>
            <person name="Abouelleil A."/>
            <person name="Alvarado L."/>
            <person name="Arachchi H.M."/>
            <person name="Berlin A."/>
            <person name="Brown A."/>
            <person name="Chapman S.B."/>
            <person name="Chen Z."/>
            <person name="Dunbar C."/>
            <person name="Freedman E."/>
            <person name="Gearin G."/>
            <person name="Gellesch M."/>
            <person name="Goldberg J."/>
            <person name="Griggs A."/>
            <person name="Gujja S."/>
            <person name="Heiman D."/>
            <person name="Howarth C."/>
            <person name="Larson L."/>
            <person name="Lui A."/>
            <person name="MacDonald P.J.P."/>
            <person name="Montmayeur A."/>
            <person name="Murphy C."/>
            <person name="Neiman D."/>
            <person name="Pearson M."/>
            <person name="Priest M."/>
            <person name="Roberts A."/>
            <person name="Saif S."/>
            <person name="Shea T."/>
            <person name="Shenoy N."/>
            <person name="Sisk P."/>
            <person name="Stolte C."/>
            <person name="Sykes S."/>
            <person name="Wortman J."/>
            <person name="Nusbaum C."/>
            <person name="Birren B."/>
        </authorList>
    </citation>
    <scope>NUCLEOTIDE SEQUENCE [LARGE SCALE GENOMIC DNA]</scope>
    <source>
        <strain evidence="5 6">WAL-18680</strain>
    </source>
</reference>
<protein>
    <recommendedName>
        <fullName evidence="4">HTH deoR-type domain-containing protein</fullName>
    </recommendedName>
</protein>
<evidence type="ECO:0000259" key="4">
    <source>
        <dbReference type="PROSITE" id="PS51000"/>
    </source>
</evidence>
<name>G5IMS2_9FIRM</name>
<dbReference type="InterPro" id="IPR036388">
    <property type="entry name" value="WH-like_DNA-bd_sf"/>
</dbReference>
<dbReference type="EMBL" id="ADLN01000120">
    <property type="protein sequence ID" value="EHI57691.1"/>
    <property type="molecule type" value="Genomic_DNA"/>
</dbReference>
<dbReference type="Proteomes" id="UP000005384">
    <property type="component" value="Unassembled WGS sequence"/>
</dbReference>
<gene>
    <name evidence="5" type="ORF">HMPREF9473_04800</name>
</gene>
<dbReference type="InterPro" id="IPR014036">
    <property type="entry name" value="DeoR-like_C"/>
</dbReference>
<keyword evidence="6" id="KW-1185">Reference proteome</keyword>
<dbReference type="GO" id="GO:0003677">
    <property type="term" value="F:DNA binding"/>
    <property type="evidence" value="ECO:0007669"/>
    <property type="project" value="UniProtKB-KW"/>
</dbReference>
<dbReference type="PANTHER" id="PTHR30363">
    <property type="entry name" value="HTH-TYPE TRANSCRIPTIONAL REGULATOR SRLR-RELATED"/>
    <property type="match status" value="1"/>
</dbReference>
<feature type="domain" description="HTH deoR-type" evidence="4">
    <location>
        <begin position="3"/>
        <end position="58"/>
    </location>
</feature>
<dbReference type="HOGENOM" id="CLU_060699_1_4_9"/>
<dbReference type="GO" id="GO:0003700">
    <property type="term" value="F:DNA-binding transcription factor activity"/>
    <property type="evidence" value="ECO:0007669"/>
    <property type="project" value="InterPro"/>
</dbReference>
<dbReference type="SUPFAM" id="SSF100950">
    <property type="entry name" value="NagB/RpiA/CoA transferase-like"/>
    <property type="match status" value="1"/>
</dbReference>
<dbReference type="Pfam" id="PF08220">
    <property type="entry name" value="HTH_DeoR"/>
    <property type="match status" value="1"/>
</dbReference>
<dbReference type="SMART" id="SM00420">
    <property type="entry name" value="HTH_DEOR"/>
    <property type="match status" value="1"/>
</dbReference>
<evidence type="ECO:0000313" key="5">
    <source>
        <dbReference type="EMBL" id="EHI57691.1"/>
    </source>
</evidence>
<dbReference type="InterPro" id="IPR037171">
    <property type="entry name" value="NagB/RpiA_transferase-like"/>
</dbReference>
<dbReference type="PROSITE" id="PS51000">
    <property type="entry name" value="HTH_DEOR_2"/>
    <property type="match status" value="1"/>
</dbReference>
<evidence type="ECO:0000313" key="6">
    <source>
        <dbReference type="Proteomes" id="UP000005384"/>
    </source>
</evidence>
<dbReference type="RefSeq" id="WP_006782788.1">
    <property type="nucleotide sequence ID" value="NZ_CP040506.1"/>
</dbReference>
<keyword evidence="2" id="KW-0238">DNA-binding</keyword>
<keyword evidence="1" id="KW-0805">Transcription regulation</keyword>
<dbReference type="InterPro" id="IPR036390">
    <property type="entry name" value="WH_DNA-bd_sf"/>
</dbReference>
<accession>G5IMS2</accession>
<proteinExistence type="predicted"/>
<dbReference type="Gene3D" id="3.40.50.1360">
    <property type="match status" value="1"/>
</dbReference>
<dbReference type="SMART" id="SM01134">
    <property type="entry name" value="DeoRC"/>
    <property type="match status" value="1"/>
</dbReference>